<dbReference type="OrthoDB" id="9768127at2"/>
<evidence type="ECO:0000256" key="6">
    <source>
        <dbReference type="HAMAP-Rule" id="MF_02207"/>
    </source>
</evidence>
<comment type="caution">
    <text evidence="7">The sequence shown here is derived from an EMBL/GenBank/DDBJ whole genome shotgun (WGS) entry which is preliminary data.</text>
</comment>
<dbReference type="Gene3D" id="3.30.420.40">
    <property type="match status" value="3"/>
</dbReference>
<comment type="function">
    <text evidence="6">Forms membrane-associated dynamic filaments that are essential for cell shape determination. Acts by regulating cell wall synthesis and cell elongation, and thus cell shape. A feedback loop between cell geometry and MreB localization may maintain elongated cell shape by targeting cell wall growth to regions of negative cell wall curvature.</text>
</comment>
<dbReference type="GO" id="GO:0000902">
    <property type="term" value="P:cell morphogenesis"/>
    <property type="evidence" value="ECO:0007669"/>
    <property type="project" value="InterPro"/>
</dbReference>
<dbReference type="Pfam" id="PF06723">
    <property type="entry name" value="MreB_Mbl"/>
    <property type="match status" value="1"/>
</dbReference>
<dbReference type="NCBIfam" id="NF010539">
    <property type="entry name" value="PRK13927.1"/>
    <property type="match status" value="1"/>
</dbReference>
<dbReference type="PANTHER" id="PTHR42749:SF1">
    <property type="entry name" value="CELL SHAPE-DETERMINING PROTEIN MREB"/>
    <property type="match status" value="1"/>
</dbReference>
<evidence type="ECO:0000313" key="8">
    <source>
        <dbReference type="Proteomes" id="UP000244089"/>
    </source>
</evidence>
<dbReference type="SUPFAM" id="SSF53067">
    <property type="entry name" value="Actin-like ATPase domain"/>
    <property type="match status" value="2"/>
</dbReference>
<proteinExistence type="inferred from homology"/>
<dbReference type="InterPro" id="IPR004753">
    <property type="entry name" value="MreB"/>
</dbReference>
<dbReference type="PANTHER" id="PTHR42749">
    <property type="entry name" value="CELL SHAPE-DETERMINING PROTEIN MREB"/>
    <property type="match status" value="1"/>
</dbReference>
<comment type="similarity">
    <text evidence="5 6">Belongs to the FtsA/MreB family.</text>
</comment>
<evidence type="ECO:0000256" key="1">
    <source>
        <dbReference type="ARBA" id="ARBA00022490"/>
    </source>
</evidence>
<evidence type="ECO:0000256" key="4">
    <source>
        <dbReference type="ARBA" id="ARBA00022960"/>
    </source>
</evidence>
<keyword evidence="2 6" id="KW-0547">Nucleotide-binding</keyword>
<dbReference type="HAMAP" id="MF_02207">
    <property type="entry name" value="MreB"/>
    <property type="match status" value="1"/>
</dbReference>
<protein>
    <recommendedName>
        <fullName evidence="6">Cell shape-determining protein MreB</fullName>
    </recommendedName>
</protein>
<dbReference type="InterPro" id="IPR043129">
    <property type="entry name" value="ATPase_NBD"/>
</dbReference>
<reference evidence="7 8" key="1">
    <citation type="submission" date="2018-04" db="EMBL/GenBank/DDBJ databases">
        <title>Subsurface microbial communities from deep shales in Ohio and West Virginia, USA.</title>
        <authorList>
            <person name="Wrighton K."/>
        </authorList>
    </citation>
    <scope>NUCLEOTIDE SEQUENCE [LARGE SCALE GENOMIC DNA]</scope>
    <source>
        <strain evidence="7 8">WC1</strain>
    </source>
</reference>
<evidence type="ECO:0000256" key="2">
    <source>
        <dbReference type="ARBA" id="ARBA00022741"/>
    </source>
</evidence>
<keyword evidence="1 6" id="KW-0963">Cytoplasm</keyword>
<accession>A0A2T5RT37</accession>
<gene>
    <name evidence="6" type="primary">mreB</name>
    <name evidence="7" type="ORF">C8C76_101148</name>
</gene>
<comment type="caution">
    <text evidence="6">Lacks conserved residue(s) required for the propagation of feature annotation.</text>
</comment>
<dbReference type="NCBIfam" id="TIGR00904">
    <property type="entry name" value="mreB"/>
    <property type="match status" value="1"/>
</dbReference>
<dbReference type="RefSeq" id="WP_108137689.1">
    <property type="nucleotide sequence ID" value="NZ_QAXS01000001.1"/>
</dbReference>
<keyword evidence="3 6" id="KW-0067">ATP-binding</keyword>
<comment type="subcellular location">
    <subcellularLocation>
        <location evidence="6">Cytoplasm</location>
    </subcellularLocation>
    <text evidence="6">Membrane-associated.</text>
</comment>
<dbReference type="InterPro" id="IPR056546">
    <property type="entry name" value="MreB_MamK-like"/>
</dbReference>
<evidence type="ECO:0000256" key="3">
    <source>
        <dbReference type="ARBA" id="ARBA00022840"/>
    </source>
</evidence>
<sequence length="346" mass="36839">MLLNLLNKFSKKIAIDLGTATVIIYESDKGIVLQEPSFVAIDSKSNKVIAVGEEARRMLGRTPANIDVVRPLKDGVIANFEVAEMMLKSFLKKVGVKSRFIKPLIMVCIPVGVTGVESRAVLEAAVQVGARKAFLIEEPVAAAIGAGLRIEKAEGNMVIDIGGGTTEIAVLSLGGIVVGESIRVGGDKFDEALVRYVRENYNLVIGESTAEEIKINIGSADPNYSAKFEVKGRDLMSGLPRHIELSAEETNKAFKELLDNIGQAARRVLEKTPPELSADIVEKGIILTGGGSLLEGLDKFISSQTEVGAFVTDDPLVCVAEGTGQALSELDKISNVLSTGEQGMLS</sequence>
<dbReference type="AlphaFoldDB" id="A0A2T5RT37"/>
<evidence type="ECO:0000256" key="5">
    <source>
        <dbReference type="ARBA" id="ARBA00023458"/>
    </source>
</evidence>
<dbReference type="GO" id="GO:0005737">
    <property type="term" value="C:cytoplasm"/>
    <property type="evidence" value="ECO:0007669"/>
    <property type="project" value="UniProtKB-SubCell"/>
</dbReference>
<feature type="binding site" evidence="6">
    <location>
        <begin position="290"/>
        <end position="293"/>
    </location>
    <ligand>
        <name>ATP</name>
        <dbReference type="ChEBI" id="CHEBI:30616"/>
    </ligand>
</feature>
<comment type="subunit">
    <text evidence="6">Forms polymers.</text>
</comment>
<feature type="binding site" evidence="6">
    <location>
        <begin position="211"/>
        <end position="214"/>
    </location>
    <ligand>
        <name>ATP</name>
        <dbReference type="ChEBI" id="CHEBI:30616"/>
    </ligand>
</feature>
<evidence type="ECO:0000313" key="7">
    <source>
        <dbReference type="EMBL" id="PTW03507.1"/>
    </source>
</evidence>
<organism evidence="7 8">
    <name type="scientific">Halanaerobium saccharolyticum</name>
    <dbReference type="NCBI Taxonomy" id="43595"/>
    <lineage>
        <taxon>Bacteria</taxon>
        <taxon>Bacillati</taxon>
        <taxon>Bacillota</taxon>
        <taxon>Clostridia</taxon>
        <taxon>Halanaerobiales</taxon>
        <taxon>Halanaerobiaceae</taxon>
        <taxon>Halanaerobium</taxon>
    </lineage>
</organism>
<dbReference type="Proteomes" id="UP000244089">
    <property type="component" value="Unassembled WGS sequence"/>
</dbReference>
<dbReference type="PRINTS" id="PR01652">
    <property type="entry name" value="SHAPEPROTEIN"/>
</dbReference>
<dbReference type="CDD" id="cd10225">
    <property type="entry name" value="ASKHA_NBD_MreB-like"/>
    <property type="match status" value="1"/>
</dbReference>
<name>A0A2T5RT37_9FIRM</name>
<dbReference type="GO" id="GO:0008360">
    <property type="term" value="P:regulation of cell shape"/>
    <property type="evidence" value="ECO:0007669"/>
    <property type="project" value="UniProtKB-UniRule"/>
</dbReference>
<keyword evidence="4 6" id="KW-0133">Cell shape</keyword>
<dbReference type="GO" id="GO:0005524">
    <property type="term" value="F:ATP binding"/>
    <property type="evidence" value="ECO:0007669"/>
    <property type="project" value="UniProtKB-KW"/>
</dbReference>
<dbReference type="EMBL" id="QAXS01000001">
    <property type="protein sequence ID" value="PTW03507.1"/>
    <property type="molecule type" value="Genomic_DNA"/>
</dbReference>
<feature type="binding site" evidence="6">
    <location>
        <begin position="163"/>
        <end position="165"/>
    </location>
    <ligand>
        <name>ATP</name>
        <dbReference type="ChEBI" id="CHEBI:30616"/>
    </ligand>
</feature>